<dbReference type="InterPro" id="IPR010617">
    <property type="entry name" value="TMEM175-like"/>
</dbReference>
<keyword evidence="7" id="KW-0630">Potassium</keyword>
<keyword evidence="15" id="KW-1185">Reference proteome</keyword>
<evidence type="ECO:0000256" key="1">
    <source>
        <dbReference type="ARBA" id="ARBA00004141"/>
    </source>
</evidence>
<evidence type="ECO:0000256" key="11">
    <source>
        <dbReference type="ARBA" id="ARBA00023303"/>
    </source>
</evidence>
<evidence type="ECO:0000256" key="10">
    <source>
        <dbReference type="ARBA" id="ARBA00023136"/>
    </source>
</evidence>
<keyword evidence="10 13" id="KW-0472">Membrane</keyword>
<feature type="transmembrane region" description="Helical" evidence="13">
    <location>
        <begin position="98"/>
        <end position="117"/>
    </location>
</feature>
<keyword evidence="4" id="KW-0633">Potassium transport</keyword>
<evidence type="ECO:0000256" key="7">
    <source>
        <dbReference type="ARBA" id="ARBA00022958"/>
    </source>
</evidence>
<dbReference type="GO" id="GO:0016020">
    <property type="term" value="C:membrane"/>
    <property type="evidence" value="ECO:0007669"/>
    <property type="project" value="UniProtKB-SubCell"/>
</dbReference>
<keyword evidence="5 13" id="KW-0812">Transmembrane</keyword>
<keyword evidence="9" id="KW-0406">Ion transport</keyword>
<sequence>MDSAAGGAVERERHRDLDRLLTFVDAIVAIAITLLVLPLVELAPELHEGGRAADLLRDHSDELWAVALSFYVIARIWLGQHHAVAPLVVGNARTTTLLLTWAFTIVVLPFPTSLVAASGGQATVKVLYVGTVALGVLLNAGLRAEVQRHPELTDGAAYEGPLGSLLTALLLLVALAVMLLLPATSYVPILVLAAEGRLKALVESLRNRRST</sequence>
<evidence type="ECO:0000256" key="5">
    <source>
        <dbReference type="ARBA" id="ARBA00022692"/>
    </source>
</evidence>
<keyword evidence="6" id="KW-0631">Potassium channel</keyword>
<feature type="transmembrane region" description="Helical" evidence="13">
    <location>
        <begin position="61"/>
        <end position="78"/>
    </location>
</feature>
<dbReference type="Proteomes" id="UP000502996">
    <property type="component" value="Chromosome"/>
</dbReference>
<evidence type="ECO:0000256" key="6">
    <source>
        <dbReference type="ARBA" id="ARBA00022826"/>
    </source>
</evidence>
<evidence type="ECO:0000313" key="15">
    <source>
        <dbReference type="Proteomes" id="UP000502996"/>
    </source>
</evidence>
<feature type="transmembrane region" description="Helical" evidence="13">
    <location>
        <begin position="162"/>
        <end position="181"/>
    </location>
</feature>
<evidence type="ECO:0000256" key="2">
    <source>
        <dbReference type="ARBA" id="ARBA00006920"/>
    </source>
</evidence>
<evidence type="ECO:0000256" key="8">
    <source>
        <dbReference type="ARBA" id="ARBA00022989"/>
    </source>
</evidence>
<evidence type="ECO:0000313" key="14">
    <source>
        <dbReference type="EMBL" id="QIG42711.1"/>
    </source>
</evidence>
<evidence type="ECO:0000256" key="4">
    <source>
        <dbReference type="ARBA" id="ARBA00022538"/>
    </source>
</evidence>
<keyword evidence="11" id="KW-0407">Ion channel</keyword>
<dbReference type="Pfam" id="PF06736">
    <property type="entry name" value="TMEM175"/>
    <property type="match status" value="1"/>
</dbReference>
<comment type="subcellular location">
    <subcellularLocation>
        <location evidence="1">Membrane</location>
        <topology evidence="1">Multi-pass membrane protein</topology>
    </subcellularLocation>
</comment>
<gene>
    <name evidence="14" type="ORF">G5V58_07870</name>
</gene>
<comment type="similarity">
    <text evidence="2">Belongs to the TMEM175 family.</text>
</comment>
<keyword evidence="3" id="KW-0813">Transport</keyword>
<keyword evidence="8 13" id="KW-1133">Transmembrane helix</keyword>
<protein>
    <submittedName>
        <fullName evidence="14">DUF1211 domain-containing protein</fullName>
    </submittedName>
</protein>
<dbReference type="GO" id="GO:0015252">
    <property type="term" value="F:proton channel activity"/>
    <property type="evidence" value="ECO:0007669"/>
    <property type="project" value="InterPro"/>
</dbReference>
<evidence type="ECO:0000256" key="12">
    <source>
        <dbReference type="ARBA" id="ARBA00034430"/>
    </source>
</evidence>
<reference evidence="14 15" key="1">
    <citation type="submission" date="2020-02" db="EMBL/GenBank/DDBJ databases">
        <title>Full genome sequence of Nocardioides sp. R-3366.</title>
        <authorList>
            <person name="Im W.-T."/>
        </authorList>
    </citation>
    <scope>NUCLEOTIDE SEQUENCE [LARGE SCALE GENOMIC DNA]</scope>
    <source>
        <strain evidence="14 15">R-3366</strain>
    </source>
</reference>
<comment type="catalytic activity">
    <reaction evidence="12">
        <text>K(+)(in) = K(+)(out)</text>
        <dbReference type="Rhea" id="RHEA:29463"/>
        <dbReference type="ChEBI" id="CHEBI:29103"/>
    </reaction>
</comment>
<feature type="transmembrane region" description="Helical" evidence="13">
    <location>
        <begin position="20"/>
        <end position="40"/>
    </location>
</feature>
<organism evidence="14 15">
    <name type="scientific">Nocardioides anomalus</name>
    <dbReference type="NCBI Taxonomy" id="2712223"/>
    <lineage>
        <taxon>Bacteria</taxon>
        <taxon>Bacillati</taxon>
        <taxon>Actinomycetota</taxon>
        <taxon>Actinomycetes</taxon>
        <taxon>Propionibacteriales</taxon>
        <taxon>Nocardioidaceae</taxon>
        <taxon>Nocardioides</taxon>
    </lineage>
</organism>
<dbReference type="AlphaFoldDB" id="A0A6G6WBI7"/>
<evidence type="ECO:0000256" key="13">
    <source>
        <dbReference type="SAM" id="Phobius"/>
    </source>
</evidence>
<evidence type="ECO:0000256" key="3">
    <source>
        <dbReference type="ARBA" id="ARBA00022448"/>
    </source>
</evidence>
<dbReference type="RefSeq" id="WP_165230767.1">
    <property type="nucleotide sequence ID" value="NZ_CP049257.1"/>
</dbReference>
<evidence type="ECO:0000256" key="9">
    <source>
        <dbReference type="ARBA" id="ARBA00023065"/>
    </source>
</evidence>
<dbReference type="GO" id="GO:0005267">
    <property type="term" value="F:potassium channel activity"/>
    <property type="evidence" value="ECO:0007669"/>
    <property type="project" value="UniProtKB-KW"/>
</dbReference>
<accession>A0A6G6WBI7</accession>
<dbReference type="KEGG" id="nano:G5V58_07870"/>
<name>A0A6G6WBI7_9ACTN</name>
<proteinExistence type="inferred from homology"/>
<dbReference type="EMBL" id="CP049257">
    <property type="protein sequence ID" value="QIG42711.1"/>
    <property type="molecule type" value="Genomic_DNA"/>
</dbReference>